<protein>
    <submittedName>
        <fullName evidence="1">Uncharacterized protein</fullName>
    </submittedName>
</protein>
<evidence type="ECO:0000313" key="2">
    <source>
        <dbReference type="Proteomes" id="UP000828251"/>
    </source>
</evidence>
<accession>A0A9D4AKX9</accession>
<evidence type="ECO:0000313" key="1">
    <source>
        <dbReference type="EMBL" id="KAH1129586.1"/>
    </source>
</evidence>
<comment type="caution">
    <text evidence="1">The sequence shown here is derived from an EMBL/GenBank/DDBJ whole genome shotgun (WGS) entry which is preliminary data.</text>
</comment>
<dbReference type="Proteomes" id="UP000828251">
    <property type="component" value="Unassembled WGS sequence"/>
</dbReference>
<organism evidence="1 2">
    <name type="scientific">Gossypium stocksii</name>
    <dbReference type="NCBI Taxonomy" id="47602"/>
    <lineage>
        <taxon>Eukaryota</taxon>
        <taxon>Viridiplantae</taxon>
        <taxon>Streptophyta</taxon>
        <taxon>Embryophyta</taxon>
        <taxon>Tracheophyta</taxon>
        <taxon>Spermatophyta</taxon>
        <taxon>Magnoliopsida</taxon>
        <taxon>eudicotyledons</taxon>
        <taxon>Gunneridae</taxon>
        <taxon>Pentapetalae</taxon>
        <taxon>rosids</taxon>
        <taxon>malvids</taxon>
        <taxon>Malvales</taxon>
        <taxon>Malvaceae</taxon>
        <taxon>Malvoideae</taxon>
        <taxon>Gossypium</taxon>
    </lineage>
</organism>
<dbReference type="AlphaFoldDB" id="A0A9D4AKX9"/>
<proteinExistence type="predicted"/>
<feature type="non-terminal residue" evidence="1">
    <location>
        <position position="116"/>
    </location>
</feature>
<keyword evidence="2" id="KW-1185">Reference proteome</keyword>
<dbReference type="EMBL" id="JAIQCV010000001">
    <property type="protein sequence ID" value="KAH1129586.1"/>
    <property type="molecule type" value="Genomic_DNA"/>
</dbReference>
<gene>
    <name evidence="1" type="ORF">J1N35_000964</name>
</gene>
<sequence length="116" mass="13798">MNIYSLIIGTSYLSIFVVVKSIRTLTEAHTSVLNEEFYVSLWDQESKNAKGHIWDIVPVRGKEVRVTPRIICEFYNAPYYEKYFISETNLKYFWDIDMDNIINFLTEGRGKRKYRP</sequence>
<name>A0A9D4AKX9_9ROSI</name>
<reference evidence="1 2" key="1">
    <citation type="journal article" date="2021" name="Plant Biotechnol. J.">
        <title>Multi-omics assisted identification of the key and species-specific regulatory components of drought-tolerant mechanisms in Gossypium stocksii.</title>
        <authorList>
            <person name="Yu D."/>
            <person name="Ke L."/>
            <person name="Zhang D."/>
            <person name="Wu Y."/>
            <person name="Sun Y."/>
            <person name="Mei J."/>
            <person name="Sun J."/>
            <person name="Sun Y."/>
        </authorList>
    </citation>
    <scope>NUCLEOTIDE SEQUENCE [LARGE SCALE GENOMIC DNA]</scope>
    <source>
        <strain evidence="2">cv. E1</strain>
        <tissue evidence="1">Leaf</tissue>
    </source>
</reference>
<dbReference type="OrthoDB" id="984908at2759"/>